<comment type="caution">
    <text evidence="1">The sequence shown here is derived from an EMBL/GenBank/DDBJ whole genome shotgun (WGS) entry which is preliminary data.</text>
</comment>
<gene>
    <name evidence="1" type="ORF">ACE41H_24930</name>
</gene>
<keyword evidence="2" id="KW-1185">Reference proteome</keyword>
<protein>
    <submittedName>
        <fullName evidence="1">Uncharacterized protein</fullName>
    </submittedName>
</protein>
<evidence type="ECO:0000313" key="1">
    <source>
        <dbReference type="EMBL" id="MFB5270005.1"/>
    </source>
</evidence>
<dbReference type="RefSeq" id="WP_375358272.1">
    <property type="nucleotide sequence ID" value="NZ_JBHHMI010000056.1"/>
</dbReference>
<accession>A0ABV5B0K5</accession>
<organism evidence="1 2">
    <name type="scientific">Paenibacillus enshidis</name>
    <dbReference type="NCBI Taxonomy" id="1458439"/>
    <lineage>
        <taxon>Bacteria</taxon>
        <taxon>Bacillati</taxon>
        <taxon>Bacillota</taxon>
        <taxon>Bacilli</taxon>
        <taxon>Bacillales</taxon>
        <taxon>Paenibacillaceae</taxon>
        <taxon>Paenibacillus</taxon>
    </lineage>
</organism>
<dbReference type="EMBL" id="JBHHMI010000056">
    <property type="protein sequence ID" value="MFB5270005.1"/>
    <property type="molecule type" value="Genomic_DNA"/>
</dbReference>
<evidence type="ECO:0000313" key="2">
    <source>
        <dbReference type="Proteomes" id="UP001580346"/>
    </source>
</evidence>
<proteinExistence type="predicted"/>
<dbReference type="Proteomes" id="UP001580346">
    <property type="component" value="Unassembled WGS sequence"/>
</dbReference>
<reference evidence="1 2" key="1">
    <citation type="submission" date="2024-09" db="EMBL/GenBank/DDBJ databases">
        <title>Paenibacillus zeirhizospherea sp. nov., isolated from surface of the maize (Zea mays) roots in a horticulture field, Hungary.</title>
        <authorList>
            <person name="Marton D."/>
            <person name="Farkas M."/>
            <person name="Bedics A."/>
            <person name="Toth E."/>
            <person name="Tancsics A."/>
            <person name="Boka K."/>
            <person name="Maroti G."/>
            <person name="Kriszt B."/>
            <person name="Cserhati M."/>
        </authorList>
    </citation>
    <scope>NUCLEOTIDE SEQUENCE [LARGE SCALE GENOMIC DNA]</scope>
    <source>
        <strain evidence="1 2">KCTC 33519</strain>
    </source>
</reference>
<sequence length="58" mass="6805">MAFFIAQTIDYDHDTDNKKIVKDKELLKKLELCGFSRIFNSVVKDLILEIEVYKLQAL</sequence>
<name>A0ABV5B0K5_9BACL</name>